<name>A0A1K1RSY7_9FLAO</name>
<evidence type="ECO:0000313" key="2">
    <source>
        <dbReference type="Proteomes" id="UP000182248"/>
    </source>
</evidence>
<dbReference type="NCBIfam" id="TIGR02757">
    <property type="entry name" value="TIGR02757 family protein"/>
    <property type="match status" value="1"/>
</dbReference>
<dbReference type="InterPro" id="IPR014127">
    <property type="entry name" value="CHP02757"/>
</dbReference>
<evidence type="ECO:0000313" key="1">
    <source>
        <dbReference type="EMBL" id="SFW75193.1"/>
    </source>
</evidence>
<accession>A0A1K1RSY7</accession>
<dbReference type="Pfam" id="PF09674">
    <property type="entry name" value="DUF2400"/>
    <property type="match status" value="1"/>
</dbReference>
<sequence>MELSNNTMALPGPELKEFLDIKAATYNTTDFIATDPIQVPHAFSRKEDIEIAGFLAATIAWGNRKSIISNSRKIMELMGNAPYEFVMAHTAEQLEKLTTFVHRTFNGSDLQGFVRSLRHLYTAHGGPEAVFARHAREGSLQEAIHHFKKHFFEIPHLQRTEKHVSDPLKGSSAKRINMYLRWMVRNDNTGVDFGIWKKLSPAQLSCPLDVHSGNVARKLGLLHRKQNDAKALAELDTSLRKLDPDDPVKYDFALFGLGAFEKF</sequence>
<organism evidence="1 2">
    <name type="scientific">Sinomicrobium oceani</name>
    <dbReference type="NCBI Taxonomy" id="1150368"/>
    <lineage>
        <taxon>Bacteria</taxon>
        <taxon>Pseudomonadati</taxon>
        <taxon>Bacteroidota</taxon>
        <taxon>Flavobacteriia</taxon>
        <taxon>Flavobacteriales</taxon>
        <taxon>Flavobacteriaceae</taxon>
        <taxon>Sinomicrobium</taxon>
    </lineage>
</organism>
<dbReference type="AlphaFoldDB" id="A0A1K1RSY7"/>
<proteinExistence type="predicted"/>
<dbReference type="EMBL" id="FPJE01000034">
    <property type="protein sequence ID" value="SFW75193.1"/>
    <property type="molecule type" value="Genomic_DNA"/>
</dbReference>
<reference evidence="1 2" key="1">
    <citation type="submission" date="2016-11" db="EMBL/GenBank/DDBJ databases">
        <authorList>
            <person name="Jaros S."/>
            <person name="Januszkiewicz K."/>
            <person name="Wedrychowicz H."/>
        </authorList>
    </citation>
    <scope>NUCLEOTIDE SEQUENCE [LARGE SCALE GENOMIC DNA]</scope>
    <source>
        <strain evidence="1 2">CGMCC 1.12145</strain>
    </source>
</reference>
<protein>
    <submittedName>
        <fullName evidence="1">TIGR02757 family protein</fullName>
    </submittedName>
</protein>
<dbReference type="STRING" id="1150368.SAMN02927921_03973"/>
<dbReference type="Proteomes" id="UP000182248">
    <property type="component" value="Unassembled WGS sequence"/>
</dbReference>
<keyword evidence="2" id="KW-1185">Reference proteome</keyword>
<gene>
    <name evidence="1" type="ORF">SAMN02927921_03973</name>
</gene>